<keyword evidence="2" id="KW-0732">Signal</keyword>
<feature type="signal peptide" evidence="2">
    <location>
        <begin position="1"/>
        <end position="26"/>
    </location>
</feature>
<keyword evidence="5" id="KW-1185">Reference proteome</keyword>
<proteinExistence type="predicted"/>
<gene>
    <name evidence="4" type="ORF">EJB05_18499</name>
</gene>
<dbReference type="Proteomes" id="UP000324897">
    <property type="component" value="Unassembled WGS sequence"/>
</dbReference>
<organism evidence="4 5">
    <name type="scientific">Eragrostis curvula</name>
    <name type="common">weeping love grass</name>
    <dbReference type="NCBI Taxonomy" id="38414"/>
    <lineage>
        <taxon>Eukaryota</taxon>
        <taxon>Viridiplantae</taxon>
        <taxon>Streptophyta</taxon>
        <taxon>Embryophyta</taxon>
        <taxon>Tracheophyta</taxon>
        <taxon>Spermatophyta</taxon>
        <taxon>Magnoliopsida</taxon>
        <taxon>Liliopsida</taxon>
        <taxon>Poales</taxon>
        <taxon>Poaceae</taxon>
        <taxon>PACMAD clade</taxon>
        <taxon>Chloridoideae</taxon>
        <taxon>Eragrostideae</taxon>
        <taxon>Eragrostidinae</taxon>
        <taxon>Eragrostis</taxon>
    </lineage>
</organism>
<evidence type="ECO:0000256" key="1">
    <source>
        <dbReference type="SAM" id="MobiDB-lite"/>
    </source>
</evidence>
<evidence type="ECO:0000313" key="5">
    <source>
        <dbReference type="Proteomes" id="UP000324897"/>
    </source>
</evidence>
<evidence type="ECO:0000259" key="3">
    <source>
        <dbReference type="Pfam" id="PF14368"/>
    </source>
</evidence>
<dbReference type="Pfam" id="PF14368">
    <property type="entry name" value="LTP_2"/>
    <property type="match status" value="1"/>
</dbReference>
<name>A0A5J9VLU8_9POAL</name>
<comment type="caution">
    <text evidence="4">The sequence shown here is derived from an EMBL/GenBank/DDBJ whole genome shotgun (WGS) entry which is preliminary data.</text>
</comment>
<dbReference type="AlphaFoldDB" id="A0A5J9VLU8"/>
<dbReference type="InterPro" id="IPR016140">
    <property type="entry name" value="Bifunc_inhib/LTP/seed_store"/>
</dbReference>
<accession>A0A5J9VLU8</accession>
<dbReference type="EMBL" id="RWGY01000009">
    <property type="protein sequence ID" value="TVU36561.1"/>
    <property type="molecule type" value="Genomic_DNA"/>
</dbReference>
<dbReference type="Gramene" id="TVU36561">
    <property type="protein sequence ID" value="TVU36561"/>
    <property type="gene ID" value="EJB05_18499"/>
</dbReference>
<feature type="chain" id="PRO_5023885551" description="Bifunctional inhibitor/plant lipid transfer protein/seed storage helical domain-containing protein" evidence="2">
    <location>
        <begin position="27"/>
        <end position="125"/>
    </location>
</feature>
<feature type="region of interest" description="Disordered" evidence="1">
    <location>
        <begin position="101"/>
        <end position="125"/>
    </location>
</feature>
<evidence type="ECO:0000313" key="4">
    <source>
        <dbReference type="EMBL" id="TVU36561.1"/>
    </source>
</evidence>
<dbReference type="PANTHER" id="PTHR33286:SF24">
    <property type="entry name" value="BIFUNCTIONAL INHIBITOR_PLANT LIPID TRANSFER PROTEIN_SEED STORAGE HELICAL DOMAIN-CONTAINING PROTEIN"/>
    <property type="match status" value="1"/>
</dbReference>
<evidence type="ECO:0000256" key="2">
    <source>
        <dbReference type="SAM" id="SignalP"/>
    </source>
</evidence>
<protein>
    <recommendedName>
        <fullName evidence="3">Bifunctional inhibitor/plant lipid transfer protein/seed storage helical domain-containing protein</fullName>
    </recommendedName>
</protein>
<dbReference type="PANTHER" id="PTHR33286">
    <property type="entry name" value="BIFUNCTIONAL INHIBITOR/LIPID-TRANSFER PROTEIN/SEED STORAGE 2S ALBUMIN SUPERFAMILY PROTEIN"/>
    <property type="match status" value="1"/>
</dbReference>
<sequence>MATKVIVPLMAAFVALTMLVAHQACAEKDCYHEKVRVIDDCIDFLRKYGSTLRPSFNCRMAVDVSDLACICRILNDTDEEKISAEKLVLLARSEGQALEAGTKCGSYPIPPLPARPPPRAKSMRA</sequence>
<feature type="domain" description="Bifunctional inhibitor/plant lipid transfer protein/seed storage helical" evidence="3">
    <location>
        <begin position="11"/>
        <end position="104"/>
    </location>
</feature>
<feature type="compositionally biased region" description="Pro residues" evidence="1">
    <location>
        <begin position="108"/>
        <end position="119"/>
    </location>
</feature>
<reference evidence="4 5" key="1">
    <citation type="journal article" date="2019" name="Sci. Rep.">
        <title>A high-quality genome of Eragrostis curvula grass provides insights into Poaceae evolution and supports new strategies to enhance forage quality.</title>
        <authorList>
            <person name="Carballo J."/>
            <person name="Santos B.A.C.M."/>
            <person name="Zappacosta D."/>
            <person name="Garbus I."/>
            <person name="Selva J.P."/>
            <person name="Gallo C.A."/>
            <person name="Diaz A."/>
            <person name="Albertini E."/>
            <person name="Caccamo M."/>
            <person name="Echenique V."/>
        </authorList>
    </citation>
    <scope>NUCLEOTIDE SEQUENCE [LARGE SCALE GENOMIC DNA]</scope>
    <source>
        <strain evidence="5">cv. Victoria</strain>
        <tissue evidence="4">Leaf</tissue>
    </source>
</reference>